<dbReference type="FunFam" id="3.40.50.1220:FF:000006">
    <property type="entry name" value="2-hydroxyacyl-CoA lyase 1"/>
    <property type="match status" value="1"/>
</dbReference>
<proteinExistence type="inferred from homology"/>
<evidence type="ECO:0000256" key="5">
    <source>
        <dbReference type="ARBA" id="ARBA00022723"/>
    </source>
</evidence>
<dbReference type="STRING" id="763407.A0A167NHX5"/>
<comment type="catalytic activity">
    <reaction evidence="10">
        <text>a 2-hydroxy-3-methyl fatty acyl-CoA = a 2-methyl-branched fatty aldehyde + formyl-CoA</text>
        <dbReference type="Rhea" id="RHEA:25375"/>
        <dbReference type="ChEBI" id="CHEBI:49188"/>
        <dbReference type="ChEBI" id="CHEBI:57376"/>
        <dbReference type="ChEBI" id="CHEBI:58783"/>
        <dbReference type="EC" id="4.1.2.63"/>
    </reaction>
    <physiologicalReaction direction="left-to-right" evidence="10">
        <dbReference type="Rhea" id="RHEA:25376"/>
    </physiologicalReaction>
</comment>
<dbReference type="Pfam" id="PF02775">
    <property type="entry name" value="TPP_enzyme_C"/>
    <property type="match status" value="1"/>
</dbReference>
<evidence type="ECO:0000259" key="18">
    <source>
        <dbReference type="Pfam" id="PF02776"/>
    </source>
</evidence>
<feature type="domain" description="Thiamine pyrophosphate enzyme TPP-binding" evidence="17">
    <location>
        <begin position="399"/>
        <end position="550"/>
    </location>
</feature>
<keyword evidence="8" id="KW-0576">Peroxisome</keyword>
<dbReference type="Gene3D" id="3.40.50.1220">
    <property type="entry name" value="TPP-binding domain"/>
    <property type="match status" value="1"/>
</dbReference>
<dbReference type="GO" id="GO:0001561">
    <property type="term" value="P:fatty acid alpha-oxidation"/>
    <property type="evidence" value="ECO:0007669"/>
    <property type="project" value="TreeGrafter"/>
</dbReference>
<dbReference type="InParanoid" id="A0A167NHX5"/>
<dbReference type="GO" id="GO:0000287">
    <property type="term" value="F:magnesium ion binding"/>
    <property type="evidence" value="ECO:0007669"/>
    <property type="project" value="InterPro"/>
</dbReference>
<comment type="catalytic activity">
    <reaction evidence="11">
        <text>an (R)-2-hydroxy-long-chain-fatty acyl-CoA = a long-chain fatty aldehyde + formyl-CoA</text>
        <dbReference type="Rhea" id="RHEA:67444"/>
        <dbReference type="ChEBI" id="CHEBI:17176"/>
        <dbReference type="ChEBI" id="CHEBI:57376"/>
        <dbReference type="ChEBI" id="CHEBI:170012"/>
        <dbReference type="EC" id="4.1.2.63"/>
    </reaction>
    <physiologicalReaction direction="left-to-right" evidence="11">
        <dbReference type="Rhea" id="RHEA:67445"/>
    </physiologicalReaction>
</comment>
<dbReference type="PANTHER" id="PTHR43710">
    <property type="entry name" value="2-HYDROXYACYL-COA LYASE"/>
    <property type="match status" value="1"/>
</dbReference>
<dbReference type="InterPro" id="IPR045025">
    <property type="entry name" value="HACL1-like"/>
</dbReference>
<gene>
    <name evidence="19" type="ORF">PHYBLDRAFT_35699</name>
</gene>
<evidence type="ECO:0000256" key="8">
    <source>
        <dbReference type="ARBA" id="ARBA00023140"/>
    </source>
</evidence>
<dbReference type="AlphaFoldDB" id="A0A167NHX5"/>
<dbReference type="SUPFAM" id="SSF52467">
    <property type="entry name" value="DHS-like NAD/FAD-binding domain"/>
    <property type="match status" value="1"/>
</dbReference>
<sequence>MSAQTAPPQSATGAELIAESLKRQGVDIVFGIVGIPVVEIGEACLSKGIQFIGFRNEQSAAYAATAYGYLSGRPGVCLSVGGPGVVHALAGLLNAKINCWPLVLLSGSVDTDQVDMGAFQELDQVEACRPYCKYASRPTSVERIPFVIEKAIRSAMYGRPGASYVDLPADYIQYRTTEPQWIERCQVTRVQDTPRSMANDASIKEAASILCNAKQPLIVFGKGAAYARAEDELAALVEQTKFPFLPTPMAKGLLSDEHPLCVAAARSKALHEADVVLLVGARLNWILHYGQSPKWSDSVRFIHIDISAEELGNNGADTLPLLGDIKLILKQLLAQRPLPQLQPGNSFVKGLVAKVSQNVEKTRLASLEGDDTSILKYRTAFKVIKDILPERNIVYVSEGANTMDIARSFFDVHEPRHRLDAGTGATMGVGMGYAIAAQAYYRNERVVSIVGDSAFGFSAMELETAIRVKLPLIVIVINNNGIYHGLEDDDYAESKKNNCLPPTALSPETRYELLSVACGGKGWMVKNRVELATALKEALAAKDETCVINVLIAPGGRQKLEFGWMKQKGDKAKI</sequence>
<dbReference type="EC" id="4.1.2.63" evidence="12"/>
<feature type="domain" description="Thiamine pyrophosphate enzyme central" evidence="16">
    <location>
        <begin position="203"/>
        <end position="332"/>
    </location>
</feature>
<comment type="similarity">
    <text evidence="4 15">Belongs to the TPP enzyme family.</text>
</comment>
<evidence type="ECO:0000259" key="16">
    <source>
        <dbReference type="Pfam" id="PF00205"/>
    </source>
</evidence>
<evidence type="ECO:0000313" key="20">
    <source>
        <dbReference type="Proteomes" id="UP000077315"/>
    </source>
</evidence>
<dbReference type="CDD" id="cd07035">
    <property type="entry name" value="TPP_PYR_POX_like"/>
    <property type="match status" value="1"/>
</dbReference>
<dbReference type="SUPFAM" id="SSF52518">
    <property type="entry name" value="Thiamin diphosphate-binding fold (THDP-binding)"/>
    <property type="match status" value="2"/>
</dbReference>
<dbReference type="Gene3D" id="3.40.50.970">
    <property type="match status" value="2"/>
</dbReference>
<evidence type="ECO:0000259" key="17">
    <source>
        <dbReference type="Pfam" id="PF02775"/>
    </source>
</evidence>
<keyword evidence="6" id="KW-0460">Magnesium</keyword>
<evidence type="ECO:0000256" key="12">
    <source>
        <dbReference type="ARBA" id="ARBA00044518"/>
    </source>
</evidence>
<evidence type="ECO:0000256" key="9">
    <source>
        <dbReference type="ARBA" id="ARBA00023239"/>
    </source>
</evidence>
<dbReference type="InterPro" id="IPR029061">
    <property type="entry name" value="THDP-binding"/>
</dbReference>
<keyword evidence="7 15" id="KW-0786">Thiamine pyrophosphate</keyword>
<evidence type="ECO:0000256" key="14">
    <source>
        <dbReference type="ARBA" id="ARBA00070390"/>
    </source>
</evidence>
<evidence type="ECO:0000256" key="7">
    <source>
        <dbReference type="ARBA" id="ARBA00023052"/>
    </source>
</evidence>
<dbReference type="InterPro" id="IPR012000">
    <property type="entry name" value="Thiamin_PyroP_enz_cen_dom"/>
</dbReference>
<evidence type="ECO:0000256" key="2">
    <source>
        <dbReference type="ARBA" id="ARBA00001964"/>
    </source>
</evidence>
<evidence type="ECO:0000256" key="11">
    <source>
        <dbReference type="ARBA" id="ARBA00044454"/>
    </source>
</evidence>
<dbReference type="OrthoDB" id="10006023at2759"/>
<dbReference type="CDD" id="cd02004">
    <property type="entry name" value="TPP_BZL_OCoD_HPCL"/>
    <property type="match status" value="1"/>
</dbReference>
<organism evidence="19 20">
    <name type="scientific">Phycomyces blakesleeanus (strain ATCC 8743b / DSM 1359 / FGSC 10004 / NBRC 33097 / NRRL 1555)</name>
    <dbReference type="NCBI Taxonomy" id="763407"/>
    <lineage>
        <taxon>Eukaryota</taxon>
        <taxon>Fungi</taxon>
        <taxon>Fungi incertae sedis</taxon>
        <taxon>Mucoromycota</taxon>
        <taxon>Mucoromycotina</taxon>
        <taxon>Mucoromycetes</taxon>
        <taxon>Mucorales</taxon>
        <taxon>Phycomycetaceae</taxon>
        <taxon>Phycomyces</taxon>
    </lineage>
</organism>
<evidence type="ECO:0000256" key="13">
    <source>
        <dbReference type="ARBA" id="ARBA00059692"/>
    </source>
</evidence>
<evidence type="ECO:0000313" key="19">
    <source>
        <dbReference type="EMBL" id="OAD75940.1"/>
    </source>
</evidence>
<dbReference type="EMBL" id="KV440976">
    <property type="protein sequence ID" value="OAD75940.1"/>
    <property type="molecule type" value="Genomic_DNA"/>
</dbReference>
<dbReference type="InterPro" id="IPR029035">
    <property type="entry name" value="DHS-like_NAD/FAD-binding_dom"/>
</dbReference>
<dbReference type="GO" id="GO:0106359">
    <property type="term" value="F:2-hydroxyacyl-CoA lyase activity"/>
    <property type="evidence" value="ECO:0007669"/>
    <property type="project" value="UniProtKB-EC"/>
</dbReference>
<keyword evidence="9" id="KW-0456">Lyase</keyword>
<keyword evidence="20" id="KW-1185">Reference proteome</keyword>
<dbReference type="FunFam" id="3.40.50.970:FF:000054">
    <property type="entry name" value="Putative 2-hydroxyphytanoyl-CoA lyase"/>
    <property type="match status" value="1"/>
</dbReference>
<feature type="domain" description="Thiamine pyrophosphate enzyme N-terminal TPP-binding" evidence="18">
    <location>
        <begin position="12"/>
        <end position="126"/>
    </location>
</feature>
<keyword evidence="5" id="KW-0479">Metal-binding</keyword>
<dbReference type="GeneID" id="29000966"/>
<dbReference type="NCBIfam" id="NF006721">
    <property type="entry name" value="PRK09259.1"/>
    <property type="match status" value="1"/>
</dbReference>
<dbReference type="InterPro" id="IPR012001">
    <property type="entry name" value="Thiamin_PyroP_enz_TPP-bd_dom"/>
</dbReference>
<dbReference type="GO" id="GO:0030976">
    <property type="term" value="F:thiamine pyrophosphate binding"/>
    <property type="evidence" value="ECO:0007669"/>
    <property type="project" value="InterPro"/>
</dbReference>
<dbReference type="GO" id="GO:0005777">
    <property type="term" value="C:peroxisome"/>
    <property type="evidence" value="ECO:0007669"/>
    <property type="project" value="UniProtKB-SubCell"/>
</dbReference>
<dbReference type="InterPro" id="IPR011766">
    <property type="entry name" value="TPP_enzyme_TPP-bd"/>
</dbReference>
<dbReference type="Pfam" id="PF02776">
    <property type="entry name" value="TPP_enzyme_N"/>
    <property type="match status" value="1"/>
</dbReference>
<comment type="cofactor">
    <cofactor evidence="2">
        <name>thiamine diphosphate</name>
        <dbReference type="ChEBI" id="CHEBI:58937"/>
    </cofactor>
</comment>
<evidence type="ECO:0000256" key="1">
    <source>
        <dbReference type="ARBA" id="ARBA00001946"/>
    </source>
</evidence>
<reference evidence="20" key="1">
    <citation type="submission" date="2015-06" db="EMBL/GenBank/DDBJ databases">
        <title>Expansion of signal transduction pathways in fungi by whole-genome duplication.</title>
        <authorList>
            <consortium name="DOE Joint Genome Institute"/>
            <person name="Corrochano L.M."/>
            <person name="Kuo A."/>
            <person name="Marcet-Houben M."/>
            <person name="Polaino S."/>
            <person name="Salamov A."/>
            <person name="Villalobos J.M."/>
            <person name="Alvarez M.I."/>
            <person name="Avalos J."/>
            <person name="Benito E.P."/>
            <person name="Benoit I."/>
            <person name="Burger G."/>
            <person name="Camino L.P."/>
            <person name="Canovas D."/>
            <person name="Cerda-Olmedo E."/>
            <person name="Cheng J.-F."/>
            <person name="Dominguez A."/>
            <person name="Elias M."/>
            <person name="Eslava A.P."/>
            <person name="Glaser F."/>
            <person name="Grimwood J."/>
            <person name="Gutierrez G."/>
            <person name="Heitman J."/>
            <person name="Henrissat B."/>
            <person name="Iturriaga E.A."/>
            <person name="Lang B.F."/>
            <person name="Lavin J.L."/>
            <person name="Lee S."/>
            <person name="Li W."/>
            <person name="Lindquist E."/>
            <person name="Lopez-Garcia S."/>
            <person name="Luque E.M."/>
            <person name="Marcos A.T."/>
            <person name="Martin J."/>
            <person name="McCluskey K."/>
            <person name="Medina H.R."/>
            <person name="Miralles-Duran A."/>
            <person name="Miyazaki A."/>
            <person name="Munoz-Torres E."/>
            <person name="Oguiza J.A."/>
            <person name="Ohm R."/>
            <person name="Olmedo M."/>
            <person name="Orejas M."/>
            <person name="Ortiz-Castellanos L."/>
            <person name="Pisabarro A.G."/>
            <person name="Rodriguez-Romero J."/>
            <person name="Ruiz-Herrera J."/>
            <person name="Ruiz-Vazquez R."/>
            <person name="Sanz C."/>
            <person name="Schackwitz W."/>
            <person name="Schmutz J."/>
            <person name="Shahriari M."/>
            <person name="Shelest E."/>
            <person name="Silva-Franco F."/>
            <person name="Soanes D."/>
            <person name="Syed K."/>
            <person name="Tagua V.G."/>
            <person name="Talbot N.J."/>
            <person name="Thon M."/>
            <person name="De vries R.P."/>
            <person name="Wiebenga A."/>
            <person name="Yadav J.S."/>
            <person name="Braun E.L."/>
            <person name="Baker S."/>
            <person name="Garre V."/>
            <person name="Horwitz B."/>
            <person name="Torres-Martinez S."/>
            <person name="Idnurm A."/>
            <person name="Herrera-Estrella A."/>
            <person name="Gabaldon T."/>
            <person name="Grigoriev I.V."/>
        </authorList>
    </citation>
    <scope>NUCLEOTIDE SEQUENCE [LARGE SCALE GENOMIC DNA]</scope>
    <source>
        <strain evidence="20">NRRL 1555(-)</strain>
    </source>
</reference>
<dbReference type="FunCoup" id="A0A167NHX5">
    <property type="interactions" value="243"/>
</dbReference>
<evidence type="ECO:0000256" key="10">
    <source>
        <dbReference type="ARBA" id="ARBA00044451"/>
    </source>
</evidence>
<name>A0A167NHX5_PHYB8</name>
<comment type="subcellular location">
    <subcellularLocation>
        <location evidence="3">Peroxisome</location>
    </subcellularLocation>
</comment>
<dbReference type="PANTHER" id="PTHR43710:SF2">
    <property type="entry name" value="2-HYDROXYACYL-COA LYASE 1"/>
    <property type="match status" value="1"/>
</dbReference>
<evidence type="ECO:0000256" key="3">
    <source>
        <dbReference type="ARBA" id="ARBA00004275"/>
    </source>
</evidence>
<evidence type="ECO:0000256" key="4">
    <source>
        <dbReference type="ARBA" id="ARBA00007812"/>
    </source>
</evidence>
<comment type="function">
    <text evidence="13">Catalyzes a carbon-carbon cleavage reaction; cleaves a 2-hydroxy-3-methylacyl-CoA into formyl-CoA and a 2-methyl-branched fatty aldehyde.</text>
</comment>
<dbReference type="RefSeq" id="XP_018293980.1">
    <property type="nucleotide sequence ID" value="XM_018440060.1"/>
</dbReference>
<evidence type="ECO:0000256" key="15">
    <source>
        <dbReference type="RuleBase" id="RU362132"/>
    </source>
</evidence>
<protein>
    <recommendedName>
        <fullName evidence="14">2-hydroxyacyl-CoA lyase</fullName>
        <ecNumber evidence="12">4.1.2.63</ecNumber>
    </recommendedName>
</protein>
<dbReference type="Proteomes" id="UP000077315">
    <property type="component" value="Unassembled WGS sequence"/>
</dbReference>
<evidence type="ECO:0000256" key="6">
    <source>
        <dbReference type="ARBA" id="ARBA00022842"/>
    </source>
</evidence>
<dbReference type="Pfam" id="PF00205">
    <property type="entry name" value="TPP_enzyme_M"/>
    <property type="match status" value="1"/>
</dbReference>
<accession>A0A167NHX5</accession>
<comment type="cofactor">
    <cofactor evidence="1">
        <name>Mg(2+)</name>
        <dbReference type="ChEBI" id="CHEBI:18420"/>
    </cofactor>
</comment>
<dbReference type="VEuPathDB" id="FungiDB:PHYBLDRAFT_35699"/>